<feature type="transmembrane region" description="Helical" evidence="1">
    <location>
        <begin position="16"/>
        <end position="39"/>
    </location>
</feature>
<dbReference type="AlphaFoldDB" id="A0A8J3QCQ3"/>
<organism evidence="3 4">
    <name type="scientific">Rhizocola hellebori</name>
    <dbReference type="NCBI Taxonomy" id="1392758"/>
    <lineage>
        <taxon>Bacteria</taxon>
        <taxon>Bacillati</taxon>
        <taxon>Actinomycetota</taxon>
        <taxon>Actinomycetes</taxon>
        <taxon>Micromonosporales</taxon>
        <taxon>Micromonosporaceae</taxon>
        <taxon>Rhizocola</taxon>
    </lineage>
</organism>
<comment type="caution">
    <text evidence="3">The sequence shown here is derived from an EMBL/GenBank/DDBJ whole genome shotgun (WGS) entry which is preliminary data.</text>
</comment>
<keyword evidence="4" id="KW-1185">Reference proteome</keyword>
<evidence type="ECO:0000313" key="3">
    <source>
        <dbReference type="EMBL" id="GIH07026.1"/>
    </source>
</evidence>
<reference evidence="3" key="1">
    <citation type="submission" date="2021-01" db="EMBL/GenBank/DDBJ databases">
        <title>Whole genome shotgun sequence of Rhizocola hellebori NBRC 109834.</title>
        <authorList>
            <person name="Komaki H."/>
            <person name="Tamura T."/>
        </authorList>
    </citation>
    <scope>NUCLEOTIDE SEQUENCE</scope>
    <source>
        <strain evidence="3">NBRC 109834</strain>
    </source>
</reference>
<protein>
    <recommendedName>
        <fullName evidence="2">TadE-like domain-containing protein</fullName>
    </recommendedName>
</protein>
<evidence type="ECO:0000313" key="4">
    <source>
        <dbReference type="Proteomes" id="UP000612899"/>
    </source>
</evidence>
<evidence type="ECO:0000259" key="2">
    <source>
        <dbReference type="Pfam" id="PF07811"/>
    </source>
</evidence>
<proteinExistence type="predicted"/>
<keyword evidence="1" id="KW-0472">Membrane</keyword>
<dbReference type="InterPro" id="IPR012495">
    <property type="entry name" value="TadE-like_dom"/>
</dbReference>
<evidence type="ECO:0000256" key="1">
    <source>
        <dbReference type="SAM" id="Phobius"/>
    </source>
</evidence>
<keyword evidence="1" id="KW-1133">Transmembrane helix</keyword>
<dbReference type="EMBL" id="BONY01000032">
    <property type="protein sequence ID" value="GIH07026.1"/>
    <property type="molecule type" value="Genomic_DNA"/>
</dbReference>
<keyword evidence="1" id="KW-0812">Transmembrane</keyword>
<dbReference type="Proteomes" id="UP000612899">
    <property type="component" value="Unassembled WGS sequence"/>
</dbReference>
<accession>A0A8J3QCQ3</accession>
<sequence length="125" mass="12773">MAMKHKADRGGGPVEFAVLALPILVLTFIVVQAAFVFYARSTALAAATQGANAARAYNAPANAGVNKANDFLGRVGGGLRNPTVTYSSTATTATVTVTGKAQTIIPGLTFNVTQSASGPVERFVS</sequence>
<feature type="domain" description="TadE-like" evidence="2">
    <location>
        <begin position="14"/>
        <end position="51"/>
    </location>
</feature>
<gene>
    <name evidence="3" type="ORF">Rhe02_50930</name>
</gene>
<dbReference type="Pfam" id="PF07811">
    <property type="entry name" value="TadE"/>
    <property type="match status" value="1"/>
</dbReference>
<name>A0A8J3QCQ3_9ACTN</name>